<dbReference type="Pfam" id="PF07670">
    <property type="entry name" value="Gate"/>
    <property type="match status" value="1"/>
</dbReference>
<dbReference type="NCBIfam" id="TIGR00804">
    <property type="entry name" value="nupC"/>
    <property type="match status" value="1"/>
</dbReference>
<keyword evidence="7" id="KW-0813">Transport</keyword>
<evidence type="ECO:0000259" key="8">
    <source>
        <dbReference type="Pfam" id="PF01773"/>
    </source>
</evidence>
<dbReference type="AlphaFoldDB" id="A0A1M4ZPR1"/>
<dbReference type="PANTHER" id="PTHR10590">
    <property type="entry name" value="SODIUM/NUCLEOSIDE COTRANSPORTER"/>
    <property type="match status" value="1"/>
</dbReference>
<keyword evidence="3" id="KW-1003">Cell membrane</keyword>
<organism evidence="11 12">
    <name type="scientific">Seinonella peptonophila</name>
    <dbReference type="NCBI Taxonomy" id="112248"/>
    <lineage>
        <taxon>Bacteria</taxon>
        <taxon>Bacillati</taxon>
        <taxon>Bacillota</taxon>
        <taxon>Bacilli</taxon>
        <taxon>Bacillales</taxon>
        <taxon>Thermoactinomycetaceae</taxon>
        <taxon>Seinonella</taxon>
    </lineage>
</organism>
<feature type="transmembrane region" description="Helical" evidence="7">
    <location>
        <begin position="343"/>
        <end position="364"/>
    </location>
</feature>
<dbReference type="GO" id="GO:0005886">
    <property type="term" value="C:plasma membrane"/>
    <property type="evidence" value="ECO:0007669"/>
    <property type="project" value="UniProtKB-SubCell"/>
</dbReference>
<feature type="domain" description="Concentrative nucleoside transporter C-terminal" evidence="9">
    <location>
        <begin position="195"/>
        <end position="401"/>
    </location>
</feature>
<dbReference type="GO" id="GO:0005337">
    <property type="term" value="F:nucleoside transmembrane transporter activity"/>
    <property type="evidence" value="ECO:0007669"/>
    <property type="project" value="InterPro"/>
</dbReference>
<comment type="similarity">
    <text evidence="2 7">Belongs to the concentrative nucleoside transporter (CNT) (TC 2.A.41) family.</text>
</comment>
<keyword evidence="6 7" id="KW-0472">Membrane</keyword>
<dbReference type="Pfam" id="PF07662">
    <property type="entry name" value="Nucleos_tra2_C"/>
    <property type="match status" value="1"/>
</dbReference>
<dbReference type="PANTHER" id="PTHR10590:SF4">
    <property type="entry name" value="SOLUTE CARRIER FAMILY 28 MEMBER 3"/>
    <property type="match status" value="1"/>
</dbReference>
<accession>A0A1M4ZPR1</accession>
<feature type="transmembrane region" description="Helical" evidence="7">
    <location>
        <begin position="31"/>
        <end position="49"/>
    </location>
</feature>
<evidence type="ECO:0000256" key="2">
    <source>
        <dbReference type="ARBA" id="ARBA00009033"/>
    </source>
</evidence>
<dbReference type="Proteomes" id="UP000184476">
    <property type="component" value="Unassembled WGS sequence"/>
</dbReference>
<evidence type="ECO:0000256" key="7">
    <source>
        <dbReference type="RuleBase" id="RU362018"/>
    </source>
</evidence>
<keyword evidence="4 7" id="KW-0812">Transmembrane</keyword>
<dbReference type="InterPro" id="IPR008276">
    <property type="entry name" value="C_nuclsd_transpt"/>
</dbReference>
<feature type="transmembrane region" description="Helical" evidence="7">
    <location>
        <begin position="286"/>
        <end position="305"/>
    </location>
</feature>
<dbReference type="EMBL" id="FQVL01000010">
    <property type="protein sequence ID" value="SHF20033.1"/>
    <property type="molecule type" value="Genomic_DNA"/>
</dbReference>
<evidence type="ECO:0000313" key="12">
    <source>
        <dbReference type="Proteomes" id="UP000184476"/>
    </source>
</evidence>
<dbReference type="OrthoDB" id="9766455at2"/>
<feature type="transmembrane region" description="Helical" evidence="7">
    <location>
        <begin position="252"/>
        <end position="274"/>
    </location>
</feature>
<keyword evidence="5 7" id="KW-1133">Transmembrane helix</keyword>
<feature type="transmembrane region" description="Helical" evidence="7">
    <location>
        <begin position="195"/>
        <end position="215"/>
    </location>
</feature>
<evidence type="ECO:0000256" key="6">
    <source>
        <dbReference type="ARBA" id="ARBA00023136"/>
    </source>
</evidence>
<feature type="transmembrane region" description="Helical" evidence="7">
    <location>
        <begin position="385"/>
        <end position="404"/>
    </location>
</feature>
<dbReference type="InterPro" id="IPR011657">
    <property type="entry name" value="CNT_C_dom"/>
</dbReference>
<evidence type="ECO:0000256" key="3">
    <source>
        <dbReference type="ARBA" id="ARBA00022475"/>
    </source>
</evidence>
<dbReference type="Pfam" id="PF01773">
    <property type="entry name" value="Nucleos_tra2_N"/>
    <property type="match status" value="1"/>
</dbReference>
<evidence type="ECO:0000256" key="4">
    <source>
        <dbReference type="ARBA" id="ARBA00022692"/>
    </source>
</evidence>
<name>A0A1M4ZPR1_9BACL</name>
<feature type="transmembrane region" description="Helical" evidence="7">
    <location>
        <begin position="84"/>
        <end position="102"/>
    </location>
</feature>
<dbReference type="GO" id="GO:0015293">
    <property type="term" value="F:symporter activity"/>
    <property type="evidence" value="ECO:0007669"/>
    <property type="project" value="TreeGrafter"/>
</dbReference>
<feature type="domain" description="Concentrative nucleoside transporter N-terminal" evidence="8">
    <location>
        <begin position="8"/>
        <end position="80"/>
    </location>
</feature>
<feature type="domain" description="Nucleoside transporter/FeoB GTPase Gate" evidence="10">
    <location>
        <begin position="92"/>
        <end position="190"/>
    </location>
</feature>
<dbReference type="InterPro" id="IPR002668">
    <property type="entry name" value="CNT_N_dom"/>
</dbReference>
<evidence type="ECO:0000256" key="5">
    <source>
        <dbReference type="ARBA" id="ARBA00022989"/>
    </source>
</evidence>
<evidence type="ECO:0000259" key="9">
    <source>
        <dbReference type="Pfam" id="PF07662"/>
    </source>
</evidence>
<proteinExistence type="inferred from homology"/>
<evidence type="ECO:0000313" key="11">
    <source>
        <dbReference type="EMBL" id="SHF20033.1"/>
    </source>
</evidence>
<protein>
    <recommendedName>
        <fullName evidence="7">Nucleoside permease</fullName>
    </recommendedName>
</protein>
<feature type="transmembrane region" description="Helical" evidence="7">
    <location>
        <begin position="167"/>
        <end position="189"/>
    </location>
</feature>
<gene>
    <name evidence="11" type="ORF">SAMN05444392_11045</name>
</gene>
<dbReference type="InterPro" id="IPR018270">
    <property type="entry name" value="C_nuclsd_transpt_met_bac"/>
</dbReference>
<dbReference type="InterPro" id="IPR011642">
    <property type="entry name" value="Gate_dom"/>
</dbReference>
<dbReference type="RefSeq" id="WP_073155956.1">
    <property type="nucleotide sequence ID" value="NZ_FQVL01000010.1"/>
</dbReference>
<evidence type="ECO:0000256" key="1">
    <source>
        <dbReference type="ARBA" id="ARBA00004651"/>
    </source>
</evidence>
<sequence>MSILWGIAGIIVLLGIAILLSSNRKAINPRTVLSALLLQLLFAFIVLKWDWGKHTLKFIASGVQKVLDSANAGSQFLFGGILEVKGIGFIFAFQVLPVIIFFASLVSILYYFGVMQWIISMVGGFISKVLRTSKTESMSVAGSIFLGQNEAPLLVRPYIAGMTQSELFAIMTGGLACVAGSNLAAYAAFGVPLTYLLAASVMGAPAGLLMAKLIMPETEKREANNQIELTTEHESKNVLDAAAHGAMEGLRLALGVGAMLIAFISLISLINLVLHGVGSVFSYTQLSLEGILGILFAPVAFIMGIPWEEAVQVGTFLGQKFVVNEMVAYSSFGPHIAALSDKTVAIISFALCGFANFGSIAIWIGMIEGLAPKRRSDVARFGVKAVLAATLANLLNGIVAGIFIL</sequence>
<keyword evidence="12" id="KW-1185">Reference proteome</keyword>
<evidence type="ECO:0000259" key="10">
    <source>
        <dbReference type="Pfam" id="PF07670"/>
    </source>
</evidence>
<comment type="subcellular location">
    <subcellularLocation>
        <location evidence="1">Cell membrane</location>
        <topology evidence="1">Multi-pass membrane protein</topology>
    </subcellularLocation>
</comment>
<reference evidence="11 12" key="1">
    <citation type="submission" date="2016-11" db="EMBL/GenBank/DDBJ databases">
        <authorList>
            <person name="Jaros S."/>
            <person name="Januszkiewicz K."/>
            <person name="Wedrychowicz H."/>
        </authorList>
    </citation>
    <scope>NUCLEOTIDE SEQUENCE [LARGE SCALE GENOMIC DNA]</scope>
    <source>
        <strain evidence="11 12">DSM 44666</strain>
    </source>
</reference>
<dbReference type="STRING" id="112248.SAMN05444392_11045"/>